<feature type="binding site" evidence="9">
    <location>
        <position position="14"/>
    </location>
    <ligand>
        <name>NADPH</name>
        <dbReference type="ChEBI" id="CHEBI:57783"/>
    </ligand>
</feature>
<evidence type="ECO:0000256" key="7">
    <source>
        <dbReference type="ARBA" id="ARBA00023229"/>
    </source>
</evidence>
<feature type="binding site" evidence="9">
    <location>
        <position position="127"/>
    </location>
    <ligand>
        <name>NADPH</name>
        <dbReference type="ChEBI" id="CHEBI:57783"/>
    </ligand>
</feature>
<keyword evidence="6 9" id="KW-0464">Manganese</keyword>
<dbReference type="Proteomes" id="UP001221268">
    <property type="component" value="Chromosome"/>
</dbReference>
<dbReference type="InterPro" id="IPR026877">
    <property type="entry name" value="DXPR_C"/>
</dbReference>
<feature type="binding site" evidence="9">
    <location>
        <position position="126"/>
    </location>
    <ligand>
        <name>1-deoxy-D-xylulose 5-phosphate</name>
        <dbReference type="ChEBI" id="CHEBI:57792"/>
    </ligand>
</feature>
<dbReference type="Gene3D" id="3.40.50.720">
    <property type="entry name" value="NAD(P)-binding Rossmann-like Domain"/>
    <property type="match status" value="1"/>
</dbReference>
<keyword evidence="14" id="KW-1185">Reference proteome</keyword>
<keyword evidence="4 9" id="KW-0521">NADP</keyword>
<sequence length="394" mass="41849">MTQALTILGSTGSIGENTLDVIARHPDKFRVFALSGRRQTEKLAAQCLRFAPQFAVVADAESAAELSALLAVAGCKTEVLYGEKALCDVASADEVGGVMCAIVGAAGLPSALAAAQAGKTIYLANKETLVVAGALFMETARRSGARVLPVDSEHNAVFQVLPEDYNGDLQRHGIESIVLTASGGPFLNTDLADFAAITPAQAVKHPNWQMGQKISVDSATMMNKGLELIEAHWLFACPPQHLEVVIHPQSVIHSMVRYRDGSVLAQLGNPDMRTPIAYCLGLPERINSGVPPLDFATLSALTFQTPDFNRFPCLKLAYEAMQTGGAAPCVLNAANEIAVAEFLAGHIRFTDIAAVTEHCLSQNFLPAAADIAGLLAQDVETRRTAQQFAARLAK</sequence>
<dbReference type="InterPro" id="IPR013644">
    <property type="entry name" value="DXP_reductoisomerase_C"/>
</dbReference>
<evidence type="ECO:0000256" key="1">
    <source>
        <dbReference type="ARBA" id="ARBA00005094"/>
    </source>
</evidence>
<feature type="binding site" evidence="9">
    <location>
        <position position="218"/>
    </location>
    <ligand>
        <name>1-deoxy-D-xylulose 5-phosphate</name>
        <dbReference type="ChEBI" id="CHEBI:57792"/>
    </ligand>
</feature>
<dbReference type="HAMAP" id="MF_00183">
    <property type="entry name" value="DXP_reductoisom"/>
    <property type="match status" value="1"/>
</dbReference>
<keyword evidence="9" id="KW-0460">Magnesium</keyword>
<comment type="similarity">
    <text evidence="2 9">Belongs to the DXR family.</text>
</comment>
<feature type="binding site" evidence="9">
    <location>
        <position position="205"/>
    </location>
    <ligand>
        <name>1-deoxy-D-xylulose 5-phosphate</name>
        <dbReference type="ChEBI" id="CHEBI:57792"/>
    </ligand>
</feature>
<comment type="function">
    <text evidence="9">Catalyzes the NADPH-dependent rearrangement and reduction of 1-deoxy-D-xylulose-5-phosphate (DXP) to 2-C-methyl-D-erythritol 4-phosphate (MEP).</text>
</comment>
<comment type="caution">
    <text evidence="9">Lacks conserved residue(s) required for the propagation of feature annotation.</text>
</comment>
<evidence type="ECO:0000259" key="12">
    <source>
        <dbReference type="Pfam" id="PF13288"/>
    </source>
</evidence>
<organism evidence="13 14">
    <name type="scientific">Neisseria lisongii</name>
    <dbReference type="NCBI Taxonomy" id="2912188"/>
    <lineage>
        <taxon>Bacteria</taxon>
        <taxon>Pseudomonadati</taxon>
        <taxon>Pseudomonadota</taxon>
        <taxon>Betaproteobacteria</taxon>
        <taxon>Neisseriales</taxon>
        <taxon>Neisseriaceae</taxon>
        <taxon>Neisseria</taxon>
    </lineage>
</organism>
<dbReference type="PANTHER" id="PTHR30525:SF0">
    <property type="entry name" value="1-DEOXY-D-XYLULOSE 5-PHOSPHATE REDUCTOISOMERASE, CHLOROPLASTIC"/>
    <property type="match status" value="1"/>
</dbReference>
<dbReference type="InterPro" id="IPR003821">
    <property type="entry name" value="DXP_reductoisomerase"/>
</dbReference>
<dbReference type="SUPFAM" id="SSF51735">
    <property type="entry name" value="NAD(P)-binding Rossmann-fold domains"/>
    <property type="match status" value="1"/>
</dbReference>
<feature type="binding site" evidence="9">
    <location>
        <position position="224"/>
    </location>
    <ligand>
        <name>1-deoxy-D-xylulose 5-phosphate</name>
        <dbReference type="ChEBI" id="CHEBI:57792"/>
    </ligand>
</feature>
<keyword evidence="3 9" id="KW-0479">Metal-binding</keyword>
<dbReference type="NCBIfam" id="TIGR00243">
    <property type="entry name" value="Dxr"/>
    <property type="match status" value="1"/>
</dbReference>
<gene>
    <name evidence="13" type="primary">ispC</name>
    <name evidence="9" type="synonym">dxr</name>
    <name evidence="13" type="ORF">PJU73_07650</name>
</gene>
<dbReference type="InterPro" id="IPR013512">
    <property type="entry name" value="DXP_reductoisomerase_N"/>
</dbReference>
<dbReference type="SUPFAM" id="SSF69055">
    <property type="entry name" value="1-deoxy-D-xylulose-5-phosphate reductoisomerase, C-terminal domain"/>
    <property type="match status" value="1"/>
</dbReference>
<dbReference type="RefSeq" id="WP_237090778.1">
    <property type="nucleotide sequence ID" value="NZ_CP116766.1"/>
</dbReference>
<dbReference type="NCBIfam" id="NF003938">
    <property type="entry name" value="PRK05447.1-1"/>
    <property type="match status" value="1"/>
</dbReference>
<feature type="binding site" evidence="9">
    <location>
        <position position="153"/>
    </location>
    <ligand>
        <name>Mn(2+)</name>
        <dbReference type="ChEBI" id="CHEBI:29035"/>
    </ligand>
</feature>
<reference evidence="13 14" key="1">
    <citation type="submission" date="2023-01" db="EMBL/GenBank/DDBJ databases">
        <authorList>
            <person name="Yang C."/>
        </authorList>
    </citation>
    <scope>NUCLEOTIDE SEQUENCE [LARGE SCALE GENOMIC DNA]</scope>
    <source>
        <strain evidence="13 14">ZJ106</strain>
    </source>
</reference>
<dbReference type="Pfam" id="PF08436">
    <property type="entry name" value="DXP_redisom_C"/>
    <property type="match status" value="1"/>
</dbReference>
<feature type="binding site" evidence="9">
    <location>
        <position position="11"/>
    </location>
    <ligand>
        <name>NADPH</name>
        <dbReference type="ChEBI" id="CHEBI:57783"/>
    </ligand>
</feature>
<comment type="cofactor">
    <cofactor evidence="9">
        <name>Mg(2+)</name>
        <dbReference type="ChEBI" id="CHEBI:18420"/>
    </cofactor>
    <cofactor evidence="9">
        <name>Mn(2+)</name>
        <dbReference type="ChEBI" id="CHEBI:29035"/>
    </cofactor>
</comment>
<accession>A0ABY7RHT8</accession>
<feature type="binding site" evidence="9">
    <location>
        <position position="125"/>
    </location>
    <ligand>
        <name>NADPH</name>
        <dbReference type="ChEBI" id="CHEBI:57783"/>
    </ligand>
</feature>
<feature type="binding site" evidence="9">
    <location>
        <position position="152"/>
    </location>
    <ligand>
        <name>1-deoxy-D-xylulose 5-phosphate</name>
        <dbReference type="ChEBI" id="CHEBI:57792"/>
    </ligand>
</feature>
<evidence type="ECO:0000259" key="10">
    <source>
        <dbReference type="Pfam" id="PF02670"/>
    </source>
</evidence>
<dbReference type="Pfam" id="PF02670">
    <property type="entry name" value="DXP_reductoisom"/>
    <property type="match status" value="1"/>
</dbReference>
<feature type="binding site" evidence="9">
    <location>
        <position position="13"/>
    </location>
    <ligand>
        <name>NADPH</name>
        <dbReference type="ChEBI" id="CHEBI:57783"/>
    </ligand>
</feature>
<comment type="catalytic activity">
    <reaction evidence="8">
        <text>2-C-methyl-D-erythritol 4-phosphate + NADP(+) = 1-deoxy-D-xylulose 5-phosphate + NADPH + H(+)</text>
        <dbReference type="Rhea" id="RHEA:13717"/>
        <dbReference type="ChEBI" id="CHEBI:15378"/>
        <dbReference type="ChEBI" id="CHEBI:57783"/>
        <dbReference type="ChEBI" id="CHEBI:57792"/>
        <dbReference type="ChEBI" id="CHEBI:58262"/>
        <dbReference type="ChEBI" id="CHEBI:58349"/>
        <dbReference type="EC" id="1.1.1.267"/>
    </reaction>
    <physiologicalReaction direction="right-to-left" evidence="8">
        <dbReference type="Rhea" id="RHEA:13719"/>
    </physiologicalReaction>
</comment>
<evidence type="ECO:0000256" key="6">
    <source>
        <dbReference type="ARBA" id="ARBA00023211"/>
    </source>
</evidence>
<dbReference type="Pfam" id="PF13288">
    <property type="entry name" value="DXPR_C"/>
    <property type="match status" value="1"/>
</dbReference>
<proteinExistence type="inferred from homology"/>
<dbReference type="Gene3D" id="1.10.1740.10">
    <property type="match status" value="1"/>
</dbReference>
<feature type="domain" description="1-deoxy-D-xylulose 5-phosphate reductoisomerase C-terminal" evidence="11">
    <location>
        <begin position="147"/>
        <end position="235"/>
    </location>
</feature>
<feature type="binding site" evidence="9">
    <location>
        <position position="223"/>
    </location>
    <ligand>
        <name>1-deoxy-D-xylulose 5-phosphate</name>
        <dbReference type="ChEBI" id="CHEBI:57792"/>
    </ligand>
</feature>
<feature type="binding site" evidence="9">
    <location>
        <position position="227"/>
    </location>
    <ligand>
        <name>Mn(2+)</name>
        <dbReference type="ChEBI" id="CHEBI:29035"/>
    </ligand>
</feature>
<dbReference type="EC" id="1.1.1.267" evidence="9"/>
<evidence type="ECO:0000256" key="2">
    <source>
        <dbReference type="ARBA" id="ARBA00006825"/>
    </source>
</evidence>
<keyword evidence="7 9" id="KW-0414">Isoprene biosynthesis</keyword>
<dbReference type="InterPro" id="IPR036291">
    <property type="entry name" value="NAD(P)-bd_dom_sf"/>
</dbReference>
<dbReference type="PANTHER" id="PTHR30525">
    <property type="entry name" value="1-DEOXY-D-XYLULOSE 5-PHOSPHATE REDUCTOISOMERASE"/>
    <property type="match status" value="1"/>
</dbReference>
<feature type="binding site" evidence="9">
    <location>
        <position position="151"/>
    </location>
    <ligand>
        <name>Mn(2+)</name>
        <dbReference type="ChEBI" id="CHEBI:29035"/>
    </ligand>
</feature>
<evidence type="ECO:0000256" key="8">
    <source>
        <dbReference type="ARBA" id="ARBA00048543"/>
    </source>
</evidence>
<evidence type="ECO:0000313" key="14">
    <source>
        <dbReference type="Proteomes" id="UP001221268"/>
    </source>
</evidence>
<protein>
    <recommendedName>
        <fullName evidence="9">1-deoxy-D-xylulose 5-phosphate reductoisomerase</fullName>
        <shortName evidence="9">DXP reductoisomerase</shortName>
        <ecNumber evidence="9">1.1.1.267</ecNumber>
    </recommendedName>
    <alternativeName>
        <fullName evidence="9">1-deoxyxylulose-5-phosphate reductoisomerase</fullName>
    </alternativeName>
    <alternativeName>
        <fullName evidence="9">2-C-methyl-D-erythritol 4-phosphate synthase</fullName>
    </alternativeName>
</protein>
<dbReference type="PIRSF" id="PIRSF006205">
    <property type="entry name" value="Dxp_reductismrs"/>
    <property type="match status" value="1"/>
</dbReference>
<evidence type="ECO:0000256" key="4">
    <source>
        <dbReference type="ARBA" id="ARBA00022857"/>
    </source>
</evidence>
<feature type="binding site" evidence="9">
    <location>
        <position position="211"/>
    </location>
    <ligand>
        <name>NADPH</name>
        <dbReference type="ChEBI" id="CHEBI:57783"/>
    </ligand>
</feature>
<feature type="domain" description="DXP reductoisomerase C-terminal" evidence="12">
    <location>
        <begin position="267"/>
        <end position="383"/>
    </location>
</feature>
<dbReference type="EMBL" id="CP116766">
    <property type="protein sequence ID" value="WCL71204.1"/>
    <property type="molecule type" value="Genomic_DNA"/>
</dbReference>
<keyword evidence="5 9" id="KW-0560">Oxidoreductase</keyword>
<dbReference type="NCBIfam" id="NF009114">
    <property type="entry name" value="PRK12464.1"/>
    <property type="match status" value="1"/>
</dbReference>
<evidence type="ECO:0000256" key="5">
    <source>
        <dbReference type="ARBA" id="ARBA00023002"/>
    </source>
</evidence>
<evidence type="ECO:0000259" key="11">
    <source>
        <dbReference type="Pfam" id="PF08436"/>
    </source>
</evidence>
<dbReference type="SUPFAM" id="SSF55347">
    <property type="entry name" value="Glyceraldehyde-3-phosphate dehydrogenase-like, C-terminal domain"/>
    <property type="match status" value="1"/>
</dbReference>
<feature type="binding site" evidence="9">
    <location>
        <position position="182"/>
    </location>
    <ligand>
        <name>1-deoxy-D-xylulose 5-phosphate</name>
        <dbReference type="ChEBI" id="CHEBI:57792"/>
    </ligand>
</feature>
<dbReference type="InterPro" id="IPR036169">
    <property type="entry name" value="DXPR_C_sf"/>
</dbReference>
<dbReference type="GO" id="GO:0030604">
    <property type="term" value="F:1-deoxy-D-xylulose-5-phosphate reductoisomerase activity"/>
    <property type="evidence" value="ECO:0007669"/>
    <property type="project" value="UniProtKB-EC"/>
</dbReference>
<feature type="binding site" evidence="9">
    <location>
        <position position="12"/>
    </location>
    <ligand>
        <name>NADPH</name>
        <dbReference type="ChEBI" id="CHEBI:57783"/>
    </ligand>
</feature>
<name>A0ABY7RHT8_9NEIS</name>
<evidence type="ECO:0000313" key="13">
    <source>
        <dbReference type="EMBL" id="WCL71204.1"/>
    </source>
</evidence>
<feature type="binding site" evidence="9">
    <location>
        <position position="227"/>
    </location>
    <ligand>
        <name>1-deoxy-D-xylulose 5-phosphate</name>
        <dbReference type="ChEBI" id="CHEBI:57792"/>
    </ligand>
</feature>
<feature type="domain" description="1-deoxy-D-xylulose 5-phosphate reductoisomerase N-terminal" evidence="10">
    <location>
        <begin position="5"/>
        <end position="133"/>
    </location>
</feature>
<feature type="binding site" evidence="9">
    <location>
        <position position="38"/>
    </location>
    <ligand>
        <name>NADPH</name>
        <dbReference type="ChEBI" id="CHEBI:57783"/>
    </ligand>
</feature>
<evidence type="ECO:0000256" key="3">
    <source>
        <dbReference type="ARBA" id="ARBA00022723"/>
    </source>
</evidence>
<evidence type="ECO:0000256" key="9">
    <source>
        <dbReference type="HAMAP-Rule" id="MF_00183"/>
    </source>
</evidence>
<feature type="binding site" evidence="9">
    <location>
        <position position="153"/>
    </location>
    <ligand>
        <name>1-deoxy-D-xylulose 5-phosphate</name>
        <dbReference type="ChEBI" id="CHEBI:57792"/>
    </ligand>
</feature>
<comment type="pathway">
    <text evidence="1 9">Isoprenoid biosynthesis; isopentenyl diphosphate biosynthesis via DXP pathway; isopentenyl diphosphate from 1-deoxy-D-xylulose 5-phosphate: step 1/6.</text>
</comment>